<dbReference type="InterPro" id="IPR045249">
    <property type="entry name" value="HARBI1-like"/>
</dbReference>
<dbReference type="PANTHER" id="PTHR22930:SF251">
    <property type="entry name" value="DDE TNP4 DOMAIN-CONTAINING PROTEIN"/>
    <property type="match status" value="1"/>
</dbReference>
<evidence type="ECO:0000256" key="3">
    <source>
        <dbReference type="ARBA" id="ARBA00006958"/>
    </source>
</evidence>
<evidence type="ECO:0000313" key="10">
    <source>
        <dbReference type="EMBL" id="WVZ58991.1"/>
    </source>
</evidence>
<dbReference type="EMBL" id="CP144746">
    <property type="protein sequence ID" value="WVZ58991.1"/>
    <property type="molecule type" value="Genomic_DNA"/>
</dbReference>
<evidence type="ECO:0000256" key="4">
    <source>
        <dbReference type="ARBA" id="ARBA00022722"/>
    </source>
</evidence>
<sequence>MPTLTGAGSRKEYEDEVPQEGSSINFSARACRTAANATARQAPLSTGASGSRGIARNGEGTGWSDTMHMFSEEEGGQDVVDEGFCDGSSSNSRNEYEEAKKFVLEESAIMQQYGGMHEATSTIGHEWVMATLNDTRACFNMFRKKENYSMTYMIYDVAPHNLLGKRKIVSRGQLKRLVGNLKKSWICIGAIDGTHVQVVVPSAKMLQYVGRHGYASQNVTLYVTLRAVYVCRWDGLHDTRVFNDALTKYGDKFPHPPEGTISCMKILAGGFRVPNLLGYLAPYKGTKYRPVPTRQDQVGKKVVFNYVHSSLRNVIEHSFGVLKMKWRILKKLPSYPLAKQSKIILACMALHNFIRESALVDMDFEMCDRDENYVP</sequence>
<dbReference type="PANTHER" id="PTHR22930">
    <property type="match status" value="1"/>
</dbReference>
<evidence type="ECO:0000313" key="11">
    <source>
        <dbReference type="Proteomes" id="UP001341281"/>
    </source>
</evidence>
<dbReference type="AlphaFoldDB" id="A0AAQ3WEU5"/>
<name>A0AAQ3WEU5_PASNO</name>
<proteinExistence type="inferred from homology"/>
<feature type="region of interest" description="Disordered" evidence="8">
    <location>
        <begin position="37"/>
        <end position="63"/>
    </location>
</feature>
<evidence type="ECO:0000256" key="6">
    <source>
        <dbReference type="ARBA" id="ARBA00022801"/>
    </source>
</evidence>
<dbReference type="GO" id="GO:0005634">
    <property type="term" value="C:nucleus"/>
    <property type="evidence" value="ECO:0007669"/>
    <property type="project" value="UniProtKB-SubCell"/>
</dbReference>
<evidence type="ECO:0000256" key="1">
    <source>
        <dbReference type="ARBA" id="ARBA00001968"/>
    </source>
</evidence>
<dbReference type="GO" id="GO:0004518">
    <property type="term" value="F:nuclease activity"/>
    <property type="evidence" value="ECO:0007669"/>
    <property type="project" value="UniProtKB-KW"/>
</dbReference>
<keyword evidence="5" id="KW-0479">Metal-binding</keyword>
<evidence type="ECO:0000256" key="7">
    <source>
        <dbReference type="ARBA" id="ARBA00023242"/>
    </source>
</evidence>
<comment type="similarity">
    <text evidence="3">Belongs to the HARBI1 family.</text>
</comment>
<reference evidence="10 11" key="1">
    <citation type="submission" date="2024-02" db="EMBL/GenBank/DDBJ databases">
        <title>High-quality chromosome-scale genome assembly of Pensacola bahiagrass (Paspalum notatum Flugge var. saurae).</title>
        <authorList>
            <person name="Vega J.M."/>
            <person name="Podio M."/>
            <person name="Orjuela J."/>
            <person name="Siena L.A."/>
            <person name="Pessino S.C."/>
            <person name="Combes M.C."/>
            <person name="Mariac C."/>
            <person name="Albertini E."/>
            <person name="Pupilli F."/>
            <person name="Ortiz J.P.A."/>
            <person name="Leblanc O."/>
        </authorList>
    </citation>
    <scope>NUCLEOTIDE SEQUENCE [LARGE SCALE GENOMIC DNA]</scope>
    <source>
        <strain evidence="10">R1</strain>
        <tissue evidence="10">Leaf</tissue>
    </source>
</reference>
<accession>A0AAQ3WEU5</accession>
<comment type="cofactor">
    <cofactor evidence="1">
        <name>a divalent metal cation</name>
        <dbReference type="ChEBI" id="CHEBI:60240"/>
    </cofactor>
</comment>
<feature type="region of interest" description="Disordered" evidence="8">
    <location>
        <begin position="1"/>
        <end position="25"/>
    </location>
</feature>
<dbReference type="InterPro" id="IPR027806">
    <property type="entry name" value="HARBI1_dom"/>
</dbReference>
<keyword evidence="11" id="KW-1185">Reference proteome</keyword>
<protein>
    <recommendedName>
        <fullName evidence="9">DDE Tnp4 domain-containing protein</fullName>
    </recommendedName>
</protein>
<keyword evidence="4" id="KW-0540">Nuclease</keyword>
<dbReference type="GO" id="GO:0016787">
    <property type="term" value="F:hydrolase activity"/>
    <property type="evidence" value="ECO:0007669"/>
    <property type="project" value="UniProtKB-KW"/>
</dbReference>
<comment type="subcellular location">
    <subcellularLocation>
        <location evidence="2">Nucleus</location>
    </subcellularLocation>
</comment>
<dbReference type="Proteomes" id="UP001341281">
    <property type="component" value="Chromosome 02"/>
</dbReference>
<keyword evidence="6" id="KW-0378">Hydrolase</keyword>
<feature type="domain" description="DDE Tnp4" evidence="9">
    <location>
        <begin position="191"/>
        <end position="352"/>
    </location>
</feature>
<evidence type="ECO:0000256" key="2">
    <source>
        <dbReference type="ARBA" id="ARBA00004123"/>
    </source>
</evidence>
<feature type="non-terminal residue" evidence="10">
    <location>
        <position position="375"/>
    </location>
</feature>
<dbReference type="GO" id="GO:0046872">
    <property type="term" value="F:metal ion binding"/>
    <property type="evidence" value="ECO:0007669"/>
    <property type="project" value="UniProtKB-KW"/>
</dbReference>
<dbReference type="Pfam" id="PF13359">
    <property type="entry name" value="DDE_Tnp_4"/>
    <property type="match status" value="1"/>
</dbReference>
<evidence type="ECO:0000256" key="5">
    <source>
        <dbReference type="ARBA" id="ARBA00022723"/>
    </source>
</evidence>
<organism evidence="10 11">
    <name type="scientific">Paspalum notatum var. saurae</name>
    <dbReference type="NCBI Taxonomy" id="547442"/>
    <lineage>
        <taxon>Eukaryota</taxon>
        <taxon>Viridiplantae</taxon>
        <taxon>Streptophyta</taxon>
        <taxon>Embryophyta</taxon>
        <taxon>Tracheophyta</taxon>
        <taxon>Spermatophyta</taxon>
        <taxon>Magnoliopsida</taxon>
        <taxon>Liliopsida</taxon>
        <taxon>Poales</taxon>
        <taxon>Poaceae</taxon>
        <taxon>PACMAD clade</taxon>
        <taxon>Panicoideae</taxon>
        <taxon>Andropogonodae</taxon>
        <taxon>Paspaleae</taxon>
        <taxon>Paspalinae</taxon>
        <taxon>Paspalum</taxon>
    </lineage>
</organism>
<evidence type="ECO:0000256" key="8">
    <source>
        <dbReference type="SAM" id="MobiDB-lite"/>
    </source>
</evidence>
<gene>
    <name evidence="10" type="ORF">U9M48_009201</name>
</gene>
<evidence type="ECO:0000259" key="9">
    <source>
        <dbReference type="Pfam" id="PF13359"/>
    </source>
</evidence>
<keyword evidence="7" id="KW-0539">Nucleus</keyword>